<evidence type="ECO:0000313" key="2">
    <source>
        <dbReference type="Proteomes" id="UP000314294"/>
    </source>
</evidence>
<dbReference type="EMBL" id="SRLO01000787">
    <property type="protein sequence ID" value="TNN46471.1"/>
    <property type="molecule type" value="Genomic_DNA"/>
</dbReference>
<protein>
    <submittedName>
        <fullName evidence="1">Uncharacterized protein</fullName>
    </submittedName>
</protein>
<organism evidence="1 2">
    <name type="scientific">Liparis tanakae</name>
    <name type="common">Tanaka's snailfish</name>
    <dbReference type="NCBI Taxonomy" id="230148"/>
    <lineage>
        <taxon>Eukaryota</taxon>
        <taxon>Metazoa</taxon>
        <taxon>Chordata</taxon>
        <taxon>Craniata</taxon>
        <taxon>Vertebrata</taxon>
        <taxon>Euteleostomi</taxon>
        <taxon>Actinopterygii</taxon>
        <taxon>Neopterygii</taxon>
        <taxon>Teleostei</taxon>
        <taxon>Neoteleostei</taxon>
        <taxon>Acanthomorphata</taxon>
        <taxon>Eupercaria</taxon>
        <taxon>Perciformes</taxon>
        <taxon>Cottioidei</taxon>
        <taxon>Cottales</taxon>
        <taxon>Liparidae</taxon>
        <taxon>Liparis</taxon>
    </lineage>
</organism>
<keyword evidence="2" id="KW-1185">Reference proteome</keyword>
<reference evidence="1 2" key="1">
    <citation type="submission" date="2019-03" db="EMBL/GenBank/DDBJ databases">
        <title>First draft genome of Liparis tanakae, snailfish: a comprehensive survey of snailfish specific genes.</title>
        <authorList>
            <person name="Kim W."/>
            <person name="Song I."/>
            <person name="Jeong J.-H."/>
            <person name="Kim D."/>
            <person name="Kim S."/>
            <person name="Ryu S."/>
            <person name="Song J.Y."/>
            <person name="Lee S.K."/>
        </authorList>
    </citation>
    <scope>NUCLEOTIDE SEQUENCE [LARGE SCALE GENOMIC DNA]</scope>
    <source>
        <tissue evidence="1">Muscle</tissue>
    </source>
</reference>
<comment type="caution">
    <text evidence="1">The sequence shown here is derived from an EMBL/GenBank/DDBJ whole genome shotgun (WGS) entry which is preliminary data.</text>
</comment>
<dbReference type="AlphaFoldDB" id="A0A4Z2FZP9"/>
<accession>A0A4Z2FZP9</accession>
<gene>
    <name evidence="1" type="ORF">EYF80_043329</name>
</gene>
<dbReference type="Proteomes" id="UP000314294">
    <property type="component" value="Unassembled WGS sequence"/>
</dbReference>
<proteinExistence type="predicted"/>
<evidence type="ECO:0000313" key="1">
    <source>
        <dbReference type="EMBL" id="TNN46471.1"/>
    </source>
</evidence>
<name>A0A4Z2FZP9_9TELE</name>
<sequence length="130" mass="13725">MTTSASRAPDWTAVAPCWRTASCTAWTWTPAAFSFSTAAPPITSSEPLMTPLRIRGCAVDTVTTPPPPPACVTTRVCCCACVGSVSLITCVPGATTLTGARARTVSGLRRRLRPDGEPNLLAPAAVWRWH</sequence>